<feature type="transmembrane region" description="Helical" evidence="1">
    <location>
        <begin position="39"/>
        <end position="63"/>
    </location>
</feature>
<feature type="transmembrane region" description="Helical" evidence="1">
    <location>
        <begin position="75"/>
        <end position="95"/>
    </location>
</feature>
<dbReference type="InterPro" id="IPR058446">
    <property type="entry name" value="DUF8133"/>
</dbReference>
<dbReference type="EMBL" id="CP026309">
    <property type="protein sequence ID" value="AUV82209.1"/>
    <property type="molecule type" value="Genomic_DNA"/>
</dbReference>
<dbReference type="RefSeq" id="WP_103425898.1">
    <property type="nucleotide sequence ID" value="NZ_CP026309.1"/>
</dbReference>
<reference evidence="3 4" key="1">
    <citation type="submission" date="2018-01" db="EMBL/GenBank/DDBJ databases">
        <title>Complete genome sequence of Salinigranum rubrum GX10T, an extremely halophilic archaeon isolated from a marine solar saltern.</title>
        <authorList>
            <person name="Han S."/>
        </authorList>
    </citation>
    <scope>NUCLEOTIDE SEQUENCE [LARGE SCALE GENOMIC DNA]</scope>
    <source>
        <strain evidence="3 4">GX10</strain>
    </source>
</reference>
<evidence type="ECO:0000259" key="2">
    <source>
        <dbReference type="Pfam" id="PF26454"/>
    </source>
</evidence>
<dbReference type="GeneID" id="35592743"/>
<dbReference type="OrthoDB" id="292513at2157"/>
<evidence type="ECO:0000313" key="4">
    <source>
        <dbReference type="Proteomes" id="UP000236584"/>
    </source>
</evidence>
<keyword evidence="1" id="KW-0472">Membrane</keyword>
<feature type="transmembrane region" description="Helical" evidence="1">
    <location>
        <begin position="6"/>
        <end position="27"/>
    </location>
</feature>
<keyword evidence="1" id="KW-1133">Transmembrane helix</keyword>
<keyword evidence="1" id="KW-0812">Transmembrane</keyword>
<dbReference type="Pfam" id="PF26454">
    <property type="entry name" value="DUF8133"/>
    <property type="match status" value="1"/>
</dbReference>
<keyword evidence="4" id="KW-1185">Reference proteome</keyword>
<sequence>MQSAFAVVALPVGLVLVAVSVVTAALYTPYTTSRIDTTITAFIGVTLQLGSLVATSSTVLFVFGTLEIAGLAVPLLVQVVLAYAASHLTIYVACLKVTELQERPLDPDVVLQSGPLRFVSRRAGSGETTTENS</sequence>
<name>A0A2I8VM94_9EURY</name>
<dbReference type="Proteomes" id="UP000236584">
    <property type="component" value="Chromosome"/>
</dbReference>
<dbReference type="KEGG" id="srub:C2R22_11590"/>
<organism evidence="3 4">
    <name type="scientific">Salinigranum rubrum</name>
    <dbReference type="NCBI Taxonomy" id="755307"/>
    <lineage>
        <taxon>Archaea</taxon>
        <taxon>Methanobacteriati</taxon>
        <taxon>Methanobacteriota</taxon>
        <taxon>Stenosarchaea group</taxon>
        <taxon>Halobacteria</taxon>
        <taxon>Halobacteriales</taxon>
        <taxon>Haloferacaceae</taxon>
        <taxon>Salinigranum</taxon>
    </lineage>
</organism>
<evidence type="ECO:0000313" key="3">
    <source>
        <dbReference type="EMBL" id="AUV82209.1"/>
    </source>
</evidence>
<accession>A0A2I8VM94</accession>
<feature type="domain" description="DUF8133" evidence="2">
    <location>
        <begin position="1"/>
        <end position="120"/>
    </location>
</feature>
<evidence type="ECO:0000256" key="1">
    <source>
        <dbReference type="SAM" id="Phobius"/>
    </source>
</evidence>
<proteinExistence type="predicted"/>
<protein>
    <recommendedName>
        <fullName evidence="2">DUF8133 domain-containing protein</fullName>
    </recommendedName>
</protein>
<gene>
    <name evidence="3" type="ORF">C2R22_11590</name>
</gene>
<dbReference type="AlphaFoldDB" id="A0A2I8VM94"/>